<evidence type="ECO:0008006" key="3">
    <source>
        <dbReference type="Google" id="ProtNLM"/>
    </source>
</evidence>
<comment type="caution">
    <text evidence="1">The sequence shown here is derived from an EMBL/GenBank/DDBJ whole genome shotgun (WGS) entry which is preliminary data.</text>
</comment>
<proteinExistence type="predicted"/>
<gene>
    <name evidence="1" type="ORF">BJ978_002675</name>
</gene>
<keyword evidence="2" id="KW-1185">Reference proteome</keyword>
<name>A0A9X2H9K8_9MICO</name>
<reference evidence="1" key="1">
    <citation type="submission" date="2022-06" db="EMBL/GenBank/DDBJ databases">
        <title>Sequencing the genomes of 1000 actinobacteria strains.</title>
        <authorList>
            <person name="Klenk H.-P."/>
        </authorList>
    </citation>
    <scope>NUCLEOTIDE SEQUENCE</scope>
    <source>
        <strain evidence="1">DSM 22016</strain>
    </source>
</reference>
<evidence type="ECO:0000313" key="2">
    <source>
        <dbReference type="Proteomes" id="UP001139722"/>
    </source>
</evidence>
<dbReference type="EMBL" id="JAMZDY010000001">
    <property type="protein sequence ID" value="MCP2371999.1"/>
    <property type="molecule type" value="Genomic_DNA"/>
</dbReference>
<protein>
    <recommendedName>
        <fullName evidence="3">Transcriptional regulator, AbiEi antitoxin, Type IV TA system</fullName>
    </recommendedName>
</protein>
<organism evidence="1 2">
    <name type="scientific">Agromyces terreus</name>
    <dbReference type="NCBI Taxonomy" id="424795"/>
    <lineage>
        <taxon>Bacteria</taxon>
        <taxon>Bacillati</taxon>
        <taxon>Actinomycetota</taxon>
        <taxon>Actinomycetes</taxon>
        <taxon>Micrococcales</taxon>
        <taxon>Microbacteriaceae</taxon>
        <taxon>Agromyces</taxon>
    </lineage>
</organism>
<accession>A0A9X2H9K8</accession>
<dbReference type="Proteomes" id="UP001139722">
    <property type="component" value="Unassembled WGS sequence"/>
</dbReference>
<evidence type="ECO:0000313" key="1">
    <source>
        <dbReference type="EMBL" id="MCP2371999.1"/>
    </source>
</evidence>
<dbReference type="AlphaFoldDB" id="A0A9X2H9K8"/>
<sequence length="160" mass="17703">MTVAEAEDAGVPAVEVRKLASRGVLRAYGHGVYTHREVPSSRFTEPAVAVALAGDGAFLHRDAVFTLLELGQFNPRAIRVGTRRRVRRTLPEWMSLEPRSDVSDDDLTQIDGIAATTVARALYDVRPQMPRERWTALVDDAERLQLLDVREGAELKSVAP</sequence>